<dbReference type="Proteomes" id="UP000478052">
    <property type="component" value="Unassembled WGS sequence"/>
</dbReference>
<dbReference type="EMBL" id="VUJU01005734">
    <property type="protein sequence ID" value="KAF0750405.1"/>
    <property type="molecule type" value="Genomic_DNA"/>
</dbReference>
<dbReference type="GO" id="GO:0008270">
    <property type="term" value="F:zinc ion binding"/>
    <property type="evidence" value="ECO:0007669"/>
    <property type="project" value="UniProtKB-KW"/>
</dbReference>
<keyword evidence="6" id="KW-0804">Transcription</keyword>
<evidence type="ECO:0000256" key="5">
    <source>
        <dbReference type="ARBA" id="ARBA00023015"/>
    </source>
</evidence>
<evidence type="ECO:0000256" key="7">
    <source>
        <dbReference type="ARBA" id="ARBA00023242"/>
    </source>
</evidence>
<keyword evidence="4" id="KW-0862">Zinc</keyword>
<organism evidence="10 11">
    <name type="scientific">Aphis craccivora</name>
    <name type="common">Cowpea aphid</name>
    <dbReference type="NCBI Taxonomy" id="307492"/>
    <lineage>
        <taxon>Eukaryota</taxon>
        <taxon>Metazoa</taxon>
        <taxon>Ecdysozoa</taxon>
        <taxon>Arthropoda</taxon>
        <taxon>Hexapoda</taxon>
        <taxon>Insecta</taxon>
        <taxon>Pterygota</taxon>
        <taxon>Neoptera</taxon>
        <taxon>Paraneoptera</taxon>
        <taxon>Hemiptera</taxon>
        <taxon>Sternorrhyncha</taxon>
        <taxon>Aphidomorpha</taxon>
        <taxon>Aphidoidea</taxon>
        <taxon>Aphididae</taxon>
        <taxon>Aphidini</taxon>
        <taxon>Aphis</taxon>
        <taxon>Aphis</taxon>
    </lineage>
</organism>
<accession>A0A6G0Y7F8</accession>
<dbReference type="Pfam" id="PF02892">
    <property type="entry name" value="zf-BED"/>
    <property type="match status" value="1"/>
</dbReference>
<keyword evidence="3 8" id="KW-0863">Zinc-finger</keyword>
<comment type="subcellular location">
    <subcellularLocation>
        <location evidence="1">Nucleus</location>
    </subcellularLocation>
</comment>
<evidence type="ECO:0000313" key="10">
    <source>
        <dbReference type="EMBL" id="KAF0750405.1"/>
    </source>
</evidence>
<reference evidence="10 11" key="1">
    <citation type="submission" date="2019-08" db="EMBL/GenBank/DDBJ databases">
        <title>Whole genome of Aphis craccivora.</title>
        <authorList>
            <person name="Voronova N.V."/>
            <person name="Shulinski R.S."/>
            <person name="Bandarenka Y.V."/>
            <person name="Zhorov D.G."/>
            <person name="Warner D."/>
        </authorList>
    </citation>
    <scope>NUCLEOTIDE SEQUENCE [LARGE SCALE GENOMIC DNA]</scope>
    <source>
        <strain evidence="10">180601</strain>
        <tissue evidence="10">Whole Body</tissue>
    </source>
</reference>
<dbReference type="PANTHER" id="PTHR46481">
    <property type="entry name" value="ZINC FINGER BED DOMAIN-CONTAINING PROTEIN 4"/>
    <property type="match status" value="1"/>
</dbReference>
<evidence type="ECO:0000256" key="3">
    <source>
        <dbReference type="ARBA" id="ARBA00022771"/>
    </source>
</evidence>
<dbReference type="AlphaFoldDB" id="A0A6G0Y7F8"/>
<evidence type="ECO:0000259" key="9">
    <source>
        <dbReference type="PROSITE" id="PS50808"/>
    </source>
</evidence>
<dbReference type="InterPro" id="IPR003656">
    <property type="entry name" value="Znf_BED"/>
</dbReference>
<name>A0A6G0Y7F8_APHCR</name>
<gene>
    <name evidence="10" type="ORF">FWK35_00025770</name>
</gene>
<evidence type="ECO:0000256" key="2">
    <source>
        <dbReference type="ARBA" id="ARBA00022723"/>
    </source>
</evidence>
<dbReference type="PROSITE" id="PS50808">
    <property type="entry name" value="ZF_BED"/>
    <property type="match status" value="1"/>
</dbReference>
<dbReference type="GO" id="GO:0003677">
    <property type="term" value="F:DNA binding"/>
    <property type="evidence" value="ECO:0007669"/>
    <property type="project" value="InterPro"/>
</dbReference>
<dbReference type="InterPro" id="IPR052035">
    <property type="entry name" value="ZnF_BED_domain_contain"/>
</dbReference>
<feature type="non-terminal residue" evidence="10">
    <location>
        <position position="1"/>
    </location>
</feature>
<evidence type="ECO:0000256" key="6">
    <source>
        <dbReference type="ARBA" id="ARBA00023163"/>
    </source>
</evidence>
<proteinExistence type="predicted"/>
<sequence length="183" mass="20836">CKLCMKNVKTSGNTTNLKTHVMRNHKKILLDNVDDLTASSIENNAETDKEATMLALNERPETNSQDEPPTKKRNIQVSIDQAFHSVQYFSEGGIKHAKLSNALLFMIVKDGLPLSMTEKQGFKEYCKIATPHFKLPSRRTICRMLDNKYEIIENAFKKVLSSRAYVTFTTDVWTDTMNSKSID</sequence>
<dbReference type="GO" id="GO:0005634">
    <property type="term" value="C:nucleus"/>
    <property type="evidence" value="ECO:0007669"/>
    <property type="project" value="UniProtKB-SubCell"/>
</dbReference>
<evidence type="ECO:0000256" key="8">
    <source>
        <dbReference type="PROSITE-ProRule" id="PRU00027"/>
    </source>
</evidence>
<dbReference type="SUPFAM" id="SSF57667">
    <property type="entry name" value="beta-beta-alpha zinc fingers"/>
    <property type="match status" value="1"/>
</dbReference>
<keyword evidence="7" id="KW-0539">Nucleus</keyword>
<evidence type="ECO:0000313" key="11">
    <source>
        <dbReference type="Proteomes" id="UP000478052"/>
    </source>
</evidence>
<dbReference type="SUPFAM" id="SSF140996">
    <property type="entry name" value="Hermes dimerisation domain"/>
    <property type="match status" value="1"/>
</dbReference>
<dbReference type="PANTHER" id="PTHR46481:SF10">
    <property type="entry name" value="ZINC FINGER BED DOMAIN-CONTAINING PROTEIN 39"/>
    <property type="match status" value="1"/>
</dbReference>
<comment type="caution">
    <text evidence="10">The sequence shown here is derived from an EMBL/GenBank/DDBJ whole genome shotgun (WGS) entry which is preliminary data.</text>
</comment>
<evidence type="ECO:0000256" key="1">
    <source>
        <dbReference type="ARBA" id="ARBA00004123"/>
    </source>
</evidence>
<keyword evidence="11" id="KW-1185">Reference proteome</keyword>
<dbReference type="InterPro" id="IPR036236">
    <property type="entry name" value="Znf_C2H2_sf"/>
</dbReference>
<keyword evidence="5" id="KW-0805">Transcription regulation</keyword>
<evidence type="ECO:0000256" key="4">
    <source>
        <dbReference type="ARBA" id="ARBA00022833"/>
    </source>
</evidence>
<feature type="domain" description="BED-type" evidence="9">
    <location>
        <begin position="1"/>
        <end position="32"/>
    </location>
</feature>
<keyword evidence="2" id="KW-0479">Metal-binding</keyword>
<dbReference type="OrthoDB" id="6609604at2759"/>
<dbReference type="GO" id="GO:0009791">
    <property type="term" value="P:post-embryonic development"/>
    <property type="evidence" value="ECO:0007669"/>
    <property type="project" value="UniProtKB-ARBA"/>
</dbReference>
<protein>
    <submittedName>
        <fullName evidence="10">Zinc finger BED domain-containing protein 1-like</fullName>
    </submittedName>
</protein>